<proteinExistence type="predicted"/>
<feature type="domain" description="Beta-ketoacyl-[acyl-carrier-protein] synthase III N-terminal" evidence="5">
    <location>
        <begin position="118"/>
        <end position="192"/>
    </location>
</feature>
<dbReference type="Pfam" id="PF08541">
    <property type="entry name" value="ACP_syn_III_C"/>
    <property type="match status" value="1"/>
</dbReference>
<dbReference type="RefSeq" id="WP_388346907.1">
    <property type="nucleotide sequence ID" value="NZ_JBIAFJ010000009.1"/>
</dbReference>
<dbReference type="PANTHER" id="PTHR34069">
    <property type="entry name" value="3-OXOACYL-[ACYL-CARRIER-PROTEIN] SYNTHASE 3"/>
    <property type="match status" value="1"/>
</dbReference>
<evidence type="ECO:0000313" key="7">
    <source>
        <dbReference type="Proteomes" id="UP001601197"/>
    </source>
</evidence>
<dbReference type="InterPro" id="IPR016039">
    <property type="entry name" value="Thiolase-like"/>
</dbReference>
<keyword evidence="7" id="KW-1185">Reference proteome</keyword>
<dbReference type="SUPFAM" id="SSF53901">
    <property type="entry name" value="Thiolase-like"/>
    <property type="match status" value="1"/>
</dbReference>
<dbReference type="Gene3D" id="3.40.47.10">
    <property type="match status" value="1"/>
</dbReference>
<gene>
    <name evidence="6" type="ORF">ACFYNZ_13675</name>
</gene>
<dbReference type="EMBL" id="JBIAFJ010000009">
    <property type="protein sequence ID" value="MFE9170555.1"/>
    <property type="molecule type" value="Genomic_DNA"/>
</dbReference>
<comment type="caution">
    <text evidence="6">The sequence shown here is derived from an EMBL/GenBank/DDBJ whole genome shotgun (WGS) entry which is preliminary data.</text>
</comment>
<keyword evidence="1" id="KW-0963">Cytoplasm</keyword>
<dbReference type="InterPro" id="IPR013747">
    <property type="entry name" value="ACP_syn_III_C"/>
</dbReference>
<dbReference type="Proteomes" id="UP001601197">
    <property type="component" value="Unassembled WGS sequence"/>
</dbReference>
<evidence type="ECO:0000256" key="1">
    <source>
        <dbReference type="ARBA" id="ARBA00022490"/>
    </source>
</evidence>
<evidence type="ECO:0000313" key="6">
    <source>
        <dbReference type="EMBL" id="MFE9170555.1"/>
    </source>
</evidence>
<protein>
    <submittedName>
        <fullName evidence="6">3-oxoacyl-ACP synthase III family protein</fullName>
    </submittedName>
</protein>
<dbReference type="NCBIfam" id="NF006829">
    <property type="entry name" value="PRK09352.1"/>
    <property type="match status" value="1"/>
</dbReference>
<keyword evidence="2" id="KW-0808">Transferase</keyword>
<evidence type="ECO:0000259" key="4">
    <source>
        <dbReference type="Pfam" id="PF08541"/>
    </source>
</evidence>
<dbReference type="InterPro" id="IPR013751">
    <property type="entry name" value="ACP_syn_III_N"/>
</dbReference>
<name>A0ABW6KRM6_9ACTN</name>
<dbReference type="Pfam" id="PF08545">
    <property type="entry name" value="ACP_syn_III"/>
    <property type="match status" value="1"/>
</dbReference>
<evidence type="ECO:0000256" key="2">
    <source>
        <dbReference type="ARBA" id="ARBA00022679"/>
    </source>
</evidence>
<dbReference type="PANTHER" id="PTHR34069:SF3">
    <property type="entry name" value="ACYL-COA:ACYL-COA ALKYLTRANSFERASE"/>
    <property type="match status" value="1"/>
</dbReference>
<accession>A0ABW6KRM6</accession>
<dbReference type="CDD" id="cd00830">
    <property type="entry name" value="KAS_III"/>
    <property type="match status" value="1"/>
</dbReference>
<evidence type="ECO:0000256" key="3">
    <source>
        <dbReference type="ARBA" id="ARBA00023315"/>
    </source>
</evidence>
<keyword evidence="3" id="KW-0012">Acyltransferase</keyword>
<feature type="domain" description="Beta-ketoacyl-[acyl-carrier-protein] synthase III C-terminal" evidence="4">
    <location>
        <begin position="247"/>
        <end position="336"/>
    </location>
</feature>
<organism evidence="6 7">
    <name type="scientific">Streptomyces kebangsaanensis</name>
    <dbReference type="NCBI Taxonomy" id="864058"/>
    <lineage>
        <taxon>Bacteria</taxon>
        <taxon>Bacillati</taxon>
        <taxon>Actinomycetota</taxon>
        <taxon>Actinomycetes</taxon>
        <taxon>Kitasatosporales</taxon>
        <taxon>Streptomycetaceae</taxon>
        <taxon>Streptomyces</taxon>
    </lineage>
</organism>
<sequence>MSPTTTSAPSGSRIGVLGIGSYLPSQVITNDMLADRAGVTEEWIVRKTGIVARRAVKPDEATSDLAVYAARAALEDAGISPSQLSLVVVGTATPDMAGPSVASLTALALECPTTTGTFDIQAACAGFLTAVDMASTYLSVRGGYALVIGADTYSRFRNHEDRRTTALWGDGAGAVVLGPVDDGSGLLATRITSFPVDTEVGGIPAGGSRLPASHETVDAGLHFVRMNGRRIMEIFQEHIPPMTKAFLDDAGQELEDVDHVVPHQGNQRMVESLPELLGFTRPRLHASAHDFGNTGSASIPVTLDRAVRQGRIRSGESVLMVSIGAGMTFGFALLRWK</sequence>
<evidence type="ECO:0000259" key="5">
    <source>
        <dbReference type="Pfam" id="PF08545"/>
    </source>
</evidence>
<reference evidence="6 7" key="1">
    <citation type="submission" date="2024-10" db="EMBL/GenBank/DDBJ databases">
        <title>The Natural Products Discovery Center: Release of the First 8490 Sequenced Strains for Exploring Actinobacteria Biosynthetic Diversity.</title>
        <authorList>
            <person name="Kalkreuter E."/>
            <person name="Kautsar S.A."/>
            <person name="Yang D."/>
            <person name="Bader C.D."/>
            <person name="Teijaro C.N."/>
            <person name="Fluegel L."/>
            <person name="Davis C.M."/>
            <person name="Simpson J.R."/>
            <person name="Lauterbach L."/>
            <person name="Steele A.D."/>
            <person name="Gui C."/>
            <person name="Meng S."/>
            <person name="Li G."/>
            <person name="Viehrig K."/>
            <person name="Ye F."/>
            <person name="Su P."/>
            <person name="Kiefer A.F."/>
            <person name="Nichols A."/>
            <person name="Cepeda A.J."/>
            <person name="Yan W."/>
            <person name="Fan B."/>
            <person name="Jiang Y."/>
            <person name="Adhikari A."/>
            <person name="Zheng C.-J."/>
            <person name="Schuster L."/>
            <person name="Cowan T.M."/>
            <person name="Smanski M.J."/>
            <person name="Chevrette M.G."/>
            <person name="De Carvalho L.P.S."/>
            <person name="Shen B."/>
        </authorList>
    </citation>
    <scope>NUCLEOTIDE SEQUENCE [LARGE SCALE GENOMIC DNA]</scope>
    <source>
        <strain evidence="6 7">NPDC007147</strain>
    </source>
</reference>